<sequence length="68" mass="7273">MGDASSLTNDFIDGIKSASDLRQVAEIFAPEVLNSCMGGQLTTLGPTLMLLEAREIRDLDDCNKINGS</sequence>
<dbReference type="Proteomes" id="UP001195941">
    <property type="component" value="Unassembled WGS sequence"/>
</dbReference>
<evidence type="ECO:0000313" key="2">
    <source>
        <dbReference type="Proteomes" id="UP001195941"/>
    </source>
</evidence>
<keyword evidence="2" id="KW-1185">Reference proteome</keyword>
<accession>A0ABS5HWE9</accession>
<organism evidence="1 2">
    <name type="scientific">Thalassovita aquimarina</name>
    <dbReference type="NCBI Taxonomy" id="2785917"/>
    <lineage>
        <taxon>Bacteria</taxon>
        <taxon>Pseudomonadati</taxon>
        <taxon>Pseudomonadota</taxon>
        <taxon>Alphaproteobacteria</taxon>
        <taxon>Rhodobacterales</taxon>
        <taxon>Roseobacteraceae</taxon>
        <taxon>Thalassovita</taxon>
    </lineage>
</organism>
<dbReference type="EMBL" id="JADMKU010000026">
    <property type="protein sequence ID" value="MBR9653284.1"/>
    <property type="molecule type" value="Genomic_DNA"/>
</dbReference>
<evidence type="ECO:0000313" key="1">
    <source>
        <dbReference type="EMBL" id="MBR9653284.1"/>
    </source>
</evidence>
<reference evidence="1 2" key="1">
    <citation type="journal article" date="2021" name="Arch. Microbiol.">
        <title>Thalassobius aquimarinus sp. nov., isolated from the Sea of Japan seashore.</title>
        <authorList>
            <person name="Kurilenko V.V."/>
            <person name="Romanenko L.A."/>
            <person name="Chernysheva N.Y."/>
            <person name="Velansky P.V."/>
            <person name="Tekutyeva L.A."/>
            <person name="Isaeva M.P."/>
            <person name="Mikhailov V.V."/>
        </authorList>
    </citation>
    <scope>NUCLEOTIDE SEQUENCE [LARGE SCALE GENOMIC DNA]</scope>
    <source>
        <strain evidence="1 2">KMM 8518</strain>
    </source>
</reference>
<proteinExistence type="predicted"/>
<comment type="caution">
    <text evidence="1">The sequence shown here is derived from an EMBL/GenBank/DDBJ whole genome shotgun (WGS) entry which is preliminary data.</text>
</comment>
<name>A0ABS5HWE9_9RHOB</name>
<dbReference type="RefSeq" id="WP_212702908.1">
    <property type="nucleotide sequence ID" value="NZ_JADMKU010000026.1"/>
</dbReference>
<gene>
    <name evidence="1" type="ORF">IT775_19375</name>
</gene>
<protein>
    <recommendedName>
        <fullName evidence="3">Transposase</fullName>
    </recommendedName>
</protein>
<evidence type="ECO:0008006" key="3">
    <source>
        <dbReference type="Google" id="ProtNLM"/>
    </source>
</evidence>